<name>A0A6A6Y3A9_9PEZI</name>
<dbReference type="PANTHER" id="PTHR47843:SF2">
    <property type="entry name" value="BTB DOMAIN-CONTAINING PROTEIN"/>
    <property type="match status" value="1"/>
</dbReference>
<reference evidence="5" key="3">
    <citation type="submission" date="2025-04" db="UniProtKB">
        <authorList>
            <consortium name="RefSeq"/>
        </authorList>
    </citation>
    <scope>IDENTIFICATION</scope>
    <source>
        <strain evidence="5">CBS 304.34</strain>
    </source>
</reference>
<feature type="domain" description="BTB" evidence="2">
    <location>
        <begin position="42"/>
        <end position="113"/>
    </location>
</feature>
<dbReference type="CDD" id="cd18186">
    <property type="entry name" value="BTB_POZ_ZBTB_KLHL-like"/>
    <property type="match status" value="1"/>
</dbReference>
<gene>
    <name evidence="3 5" type="ORF">BDZ99DRAFT_453580</name>
</gene>
<accession>A0A6A6Y3A9</accession>
<evidence type="ECO:0000259" key="2">
    <source>
        <dbReference type="PROSITE" id="PS50097"/>
    </source>
</evidence>
<evidence type="ECO:0000313" key="5">
    <source>
        <dbReference type="RefSeq" id="XP_033570280.1"/>
    </source>
</evidence>
<evidence type="ECO:0000313" key="3">
    <source>
        <dbReference type="EMBL" id="KAF2803316.1"/>
    </source>
</evidence>
<dbReference type="OrthoDB" id="1022638at2759"/>
<proteinExistence type="predicted"/>
<reference evidence="5" key="2">
    <citation type="submission" date="2020-04" db="EMBL/GenBank/DDBJ databases">
        <authorList>
            <consortium name="NCBI Genome Project"/>
        </authorList>
    </citation>
    <scope>NUCLEOTIDE SEQUENCE</scope>
    <source>
        <strain evidence="5">CBS 304.34</strain>
    </source>
</reference>
<feature type="region of interest" description="Disordered" evidence="1">
    <location>
        <begin position="243"/>
        <end position="268"/>
    </location>
</feature>
<evidence type="ECO:0000256" key="1">
    <source>
        <dbReference type="SAM" id="MobiDB-lite"/>
    </source>
</evidence>
<dbReference type="PANTHER" id="PTHR47843">
    <property type="entry name" value="BTB DOMAIN-CONTAINING PROTEIN-RELATED"/>
    <property type="match status" value="1"/>
</dbReference>
<dbReference type="SMART" id="SM00225">
    <property type="entry name" value="BTB"/>
    <property type="match status" value="1"/>
</dbReference>
<organism evidence="3">
    <name type="scientific">Mytilinidion resinicola</name>
    <dbReference type="NCBI Taxonomy" id="574789"/>
    <lineage>
        <taxon>Eukaryota</taxon>
        <taxon>Fungi</taxon>
        <taxon>Dikarya</taxon>
        <taxon>Ascomycota</taxon>
        <taxon>Pezizomycotina</taxon>
        <taxon>Dothideomycetes</taxon>
        <taxon>Pleosporomycetidae</taxon>
        <taxon>Mytilinidiales</taxon>
        <taxon>Mytilinidiaceae</taxon>
        <taxon>Mytilinidion</taxon>
    </lineage>
</organism>
<dbReference type="Pfam" id="PF00651">
    <property type="entry name" value="BTB"/>
    <property type="match status" value="1"/>
</dbReference>
<dbReference type="InterPro" id="IPR000210">
    <property type="entry name" value="BTB/POZ_dom"/>
</dbReference>
<dbReference type="InterPro" id="IPR011333">
    <property type="entry name" value="SKP1/BTB/POZ_sf"/>
</dbReference>
<protein>
    <recommendedName>
        <fullName evidence="2">BTB domain-containing protein</fullName>
    </recommendedName>
</protein>
<dbReference type="Proteomes" id="UP000504636">
    <property type="component" value="Unplaced"/>
</dbReference>
<evidence type="ECO:0000313" key="4">
    <source>
        <dbReference type="Proteomes" id="UP000504636"/>
    </source>
</evidence>
<dbReference type="GeneID" id="54459230"/>
<dbReference type="EMBL" id="MU003718">
    <property type="protein sequence ID" value="KAF2803316.1"/>
    <property type="molecule type" value="Genomic_DNA"/>
</dbReference>
<dbReference type="SUPFAM" id="SSF54695">
    <property type="entry name" value="POZ domain"/>
    <property type="match status" value="1"/>
</dbReference>
<dbReference type="RefSeq" id="XP_033570280.1">
    <property type="nucleotide sequence ID" value="XM_033718337.1"/>
</dbReference>
<dbReference type="Gene3D" id="3.30.710.10">
    <property type="entry name" value="Potassium Channel Kv1.1, Chain A"/>
    <property type="match status" value="1"/>
</dbReference>
<dbReference type="AlphaFoldDB" id="A0A6A6Y3A9"/>
<dbReference type="PROSITE" id="PS50097">
    <property type="entry name" value="BTB"/>
    <property type="match status" value="1"/>
</dbReference>
<sequence>MPPPSLPVNLITTTMPANQVVTTMPADPREPEGRKLAHIGRTTVDICVGKEDYREFFSVHDTLLASRSEFFTRAMNGRWKESKERLINLPEDSPAVFSLYMHHLYTSKLATAPNEGTPDSGSEHYTLAQLYVFAEKIQDSKCKNDIVDAMVAHTFEGPRLRWPGTRTINTIYRGTAGPCTARRFLVDIHAVERGSAWCANHHREEYPAEFIWDVITRMSERKPPSHSRIVLSYTGSRYHEVIGDEPDQGEKLDDGSLLGLSDDGDTSS</sequence>
<reference evidence="3 5" key="1">
    <citation type="journal article" date="2020" name="Stud. Mycol.">
        <title>101 Dothideomycetes genomes: a test case for predicting lifestyles and emergence of pathogens.</title>
        <authorList>
            <person name="Haridas S."/>
            <person name="Albert R."/>
            <person name="Binder M."/>
            <person name="Bloem J."/>
            <person name="Labutti K."/>
            <person name="Salamov A."/>
            <person name="Andreopoulos B."/>
            <person name="Baker S."/>
            <person name="Barry K."/>
            <person name="Bills G."/>
            <person name="Bluhm B."/>
            <person name="Cannon C."/>
            <person name="Castanera R."/>
            <person name="Culley D."/>
            <person name="Daum C."/>
            <person name="Ezra D."/>
            <person name="Gonzalez J."/>
            <person name="Henrissat B."/>
            <person name="Kuo A."/>
            <person name="Liang C."/>
            <person name="Lipzen A."/>
            <person name="Lutzoni F."/>
            <person name="Magnuson J."/>
            <person name="Mondo S."/>
            <person name="Nolan M."/>
            <person name="Ohm R."/>
            <person name="Pangilinan J."/>
            <person name="Park H.-J."/>
            <person name="Ramirez L."/>
            <person name="Alfaro M."/>
            <person name="Sun H."/>
            <person name="Tritt A."/>
            <person name="Yoshinaga Y."/>
            <person name="Zwiers L.-H."/>
            <person name="Turgeon B."/>
            <person name="Goodwin S."/>
            <person name="Spatafora J."/>
            <person name="Crous P."/>
            <person name="Grigoriev I."/>
        </authorList>
    </citation>
    <scope>NUCLEOTIDE SEQUENCE</scope>
    <source>
        <strain evidence="3 5">CBS 304.34</strain>
    </source>
</reference>
<keyword evidence="4" id="KW-1185">Reference proteome</keyword>
<feature type="compositionally biased region" description="Basic and acidic residues" evidence="1">
    <location>
        <begin position="243"/>
        <end position="254"/>
    </location>
</feature>